<accession>A0A1S3T9T4</accession>
<dbReference type="PANTHER" id="PTHR11439">
    <property type="entry name" value="GAG-POL-RELATED RETROTRANSPOSON"/>
    <property type="match status" value="1"/>
</dbReference>
<dbReference type="GeneID" id="106753252"/>
<gene>
    <name evidence="3" type="primary">LOC106753252</name>
</gene>
<dbReference type="Pfam" id="PF07727">
    <property type="entry name" value="RVT_2"/>
    <property type="match status" value="1"/>
</dbReference>
<dbReference type="AlphaFoldDB" id="A0A1S3T9T4"/>
<dbReference type="PANTHER" id="PTHR11439:SF483">
    <property type="entry name" value="PEPTIDE SYNTHASE GLIP-LIKE, PUTATIVE (AFU_ORTHOLOGUE AFUA_3G12920)-RELATED"/>
    <property type="match status" value="1"/>
</dbReference>
<sequence length="134" mass="15367">MGAEYDMTNLGRLNYFLGLEFTKTSGVFLHQKRYISEVLKRFNMVDCNSTTIPVIVNLKLTKQLHERNVDASLYKRIVGSLRYVCNSRPDISYGVGILSRFMNEPRQSHMSAAKHILRYLKGMIHYGECTGGLE</sequence>
<dbReference type="Proteomes" id="UP000087766">
    <property type="component" value="Unplaced"/>
</dbReference>
<evidence type="ECO:0000313" key="2">
    <source>
        <dbReference type="Proteomes" id="UP000087766"/>
    </source>
</evidence>
<name>A0A1S3T9T4_VIGRR</name>
<proteinExistence type="predicted"/>
<protein>
    <submittedName>
        <fullName evidence="3">Uncharacterized protein LOC106753252</fullName>
    </submittedName>
</protein>
<evidence type="ECO:0000313" key="3">
    <source>
        <dbReference type="RefSeq" id="XP_014490527.1"/>
    </source>
</evidence>
<evidence type="ECO:0000259" key="1">
    <source>
        <dbReference type="Pfam" id="PF07727"/>
    </source>
</evidence>
<dbReference type="OrthoDB" id="1740642at2759"/>
<dbReference type="InterPro" id="IPR013103">
    <property type="entry name" value="RVT_2"/>
</dbReference>
<organism evidence="2 3">
    <name type="scientific">Vigna radiata var. radiata</name>
    <name type="common">Mung bean</name>
    <name type="synonym">Phaseolus aureus</name>
    <dbReference type="NCBI Taxonomy" id="3916"/>
    <lineage>
        <taxon>Eukaryota</taxon>
        <taxon>Viridiplantae</taxon>
        <taxon>Streptophyta</taxon>
        <taxon>Embryophyta</taxon>
        <taxon>Tracheophyta</taxon>
        <taxon>Spermatophyta</taxon>
        <taxon>Magnoliopsida</taxon>
        <taxon>eudicotyledons</taxon>
        <taxon>Gunneridae</taxon>
        <taxon>Pentapetalae</taxon>
        <taxon>rosids</taxon>
        <taxon>fabids</taxon>
        <taxon>Fabales</taxon>
        <taxon>Fabaceae</taxon>
        <taxon>Papilionoideae</taxon>
        <taxon>50 kb inversion clade</taxon>
        <taxon>NPAAA clade</taxon>
        <taxon>indigoferoid/millettioid clade</taxon>
        <taxon>Phaseoleae</taxon>
        <taxon>Vigna</taxon>
    </lineage>
</organism>
<reference evidence="3" key="1">
    <citation type="submission" date="2025-08" db="UniProtKB">
        <authorList>
            <consortium name="RefSeq"/>
        </authorList>
    </citation>
    <scope>IDENTIFICATION</scope>
    <source>
        <tissue evidence="3">Leaf</tissue>
    </source>
</reference>
<dbReference type="KEGG" id="vra:106753252"/>
<dbReference type="RefSeq" id="XP_014490527.1">
    <property type="nucleotide sequence ID" value="XM_014635041.1"/>
</dbReference>
<dbReference type="STRING" id="3916.A0A1S3T9T4"/>
<feature type="domain" description="Reverse transcriptase Ty1/copia-type" evidence="1">
    <location>
        <begin position="1"/>
        <end position="55"/>
    </location>
</feature>
<keyword evidence="2" id="KW-1185">Reference proteome</keyword>